<evidence type="ECO:0000313" key="2">
    <source>
        <dbReference type="Proteomes" id="UP001303046"/>
    </source>
</evidence>
<reference evidence="1 2" key="1">
    <citation type="submission" date="2023-08" db="EMBL/GenBank/DDBJ databases">
        <title>A Necator americanus chromosomal reference genome.</title>
        <authorList>
            <person name="Ilik V."/>
            <person name="Petrzelkova K.J."/>
            <person name="Pardy F."/>
            <person name="Fuh T."/>
            <person name="Niatou-Singa F.S."/>
            <person name="Gouil Q."/>
            <person name="Baker L."/>
            <person name="Ritchie M.E."/>
            <person name="Jex A.R."/>
            <person name="Gazzola D."/>
            <person name="Li H."/>
            <person name="Toshio Fujiwara R."/>
            <person name="Zhan B."/>
            <person name="Aroian R.V."/>
            <person name="Pafco B."/>
            <person name="Schwarz E.M."/>
        </authorList>
    </citation>
    <scope>NUCLEOTIDE SEQUENCE [LARGE SCALE GENOMIC DNA]</scope>
    <source>
        <strain evidence="1 2">Aroian</strain>
        <tissue evidence="1">Whole animal</tissue>
    </source>
</reference>
<protein>
    <submittedName>
        <fullName evidence="1">Uncharacterized protein</fullName>
    </submittedName>
</protein>
<accession>A0ABR1E0R6</accession>
<keyword evidence="2" id="KW-1185">Reference proteome</keyword>
<proteinExistence type="predicted"/>
<dbReference type="Proteomes" id="UP001303046">
    <property type="component" value="Unassembled WGS sequence"/>
</dbReference>
<dbReference type="EMBL" id="JAVFWL010000005">
    <property type="protein sequence ID" value="KAK6756257.1"/>
    <property type="molecule type" value="Genomic_DNA"/>
</dbReference>
<evidence type="ECO:0000313" key="1">
    <source>
        <dbReference type="EMBL" id="KAK6756257.1"/>
    </source>
</evidence>
<organism evidence="1 2">
    <name type="scientific">Necator americanus</name>
    <name type="common">Human hookworm</name>
    <dbReference type="NCBI Taxonomy" id="51031"/>
    <lineage>
        <taxon>Eukaryota</taxon>
        <taxon>Metazoa</taxon>
        <taxon>Ecdysozoa</taxon>
        <taxon>Nematoda</taxon>
        <taxon>Chromadorea</taxon>
        <taxon>Rhabditida</taxon>
        <taxon>Rhabditina</taxon>
        <taxon>Rhabditomorpha</taxon>
        <taxon>Strongyloidea</taxon>
        <taxon>Ancylostomatidae</taxon>
        <taxon>Bunostominae</taxon>
        <taxon>Necator</taxon>
    </lineage>
</organism>
<comment type="caution">
    <text evidence="1">The sequence shown here is derived from an EMBL/GenBank/DDBJ whole genome shotgun (WGS) entry which is preliminary data.</text>
</comment>
<gene>
    <name evidence="1" type="primary">Necator_chrV.g19368</name>
    <name evidence="1" type="ORF">RB195_014576</name>
</gene>
<name>A0ABR1E0R6_NECAM</name>
<sequence>MYSGGASFGSVSKDETQFDISDIFVCSESSRKHQHPADLVLLSQASDDIVTDDHEAIKSQNARTTFTHHDQHTLLGATECIKFRVIALEKRVGFVVHPSHPIHLADSFEIPSLRLAIFCLRPLHQKLIGIINCYSPTAADESELGAFYEESEEVVRNEKSFYIFVIADSSVRLGKAIEEYGIERFELVNRSENSNETIKSNHLFELRCATRLFMEILVPRRNIIVGGHGNGPTARLLRRLTTCLTTGAAV</sequence>